<protein>
    <recommendedName>
        <fullName evidence="4">Spermatogenesis-defective protein 39 homolog</fullName>
    </recommendedName>
    <alternativeName>
        <fullName evidence="7">VPS33B-interacting protein in apical-basolateral polarity regulator</fullName>
    </alternativeName>
    <alternativeName>
        <fullName evidence="8">VPS33B-interacting protein in polarity and apical restriction</fullName>
    </alternativeName>
</protein>
<keyword evidence="5" id="KW-0967">Endosome</keyword>
<accession>A0AAD3RIS2</accession>
<evidence type="ECO:0000256" key="1">
    <source>
        <dbReference type="ARBA" id="ARBA00004412"/>
    </source>
</evidence>
<evidence type="ECO:0000256" key="4">
    <source>
        <dbReference type="ARBA" id="ARBA00019368"/>
    </source>
</evidence>
<dbReference type="InterPro" id="IPR040057">
    <property type="entry name" value="Spe-39"/>
</dbReference>
<gene>
    <name evidence="9" type="ORF">AKAME5_002332300</name>
</gene>
<comment type="caution">
    <text evidence="9">The sequence shown here is derived from an EMBL/GenBank/DDBJ whole genome shotgun (WGS) entry which is preliminary data.</text>
</comment>
<dbReference type="PANTHER" id="PTHR13364">
    <property type="entry name" value="DEFECTIVE SPERMATOGENESIS PROTEIN 39"/>
    <property type="match status" value="1"/>
</dbReference>
<keyword evidence="10" id="KW-1185">Reference proteome</keyword>
<dbReference type="Proteomes" id="UP001279410">
    <property type="component" value="Unassembled WGS sequence"/>
</dbReference>
<feature type="non-terminal residue" evidence="9">
    <location>
        <position position="71"/>
    </location>
</feature>
<evidence type="ECO:0000256" key="3">
    <source>
        <dbReference type="ARBA" id="ARBA00004603"/>
    </source>
</evidence>
<organism evidence="9 10">
    <name type="scientific">Lates japonicus</name>
    <name type="common">Japanese lates</name>
    <dbReference type="NCBI Taxonomy" id="270547"/>
    <lineage>
        <taxon>Eukaryota</taxon>
        <taxon>Metazoa</taxon>
        <taxon>Chordata</taxon>
        <taxon>Craniata</taxon>
        <taxon>Vertebrata</taxon>
        <taxon>Euteleostomi</taxon>
        <taxon>Actinopterygii</taxon>
        <taxon>Neopterygii</taxon>
        <taxon>Teleostei</taxon>
        <taxon>Neoteleostei</taxon>
        <taxon>Acanthomorphata</taxon>
        <taxon>Carangaria</taxon>
        <taxon>Carangaria incertae sedis</taxon>
        <taxon>Centropomidae</taxon>
        <taxon>Lates</taxon>
    </lineage>
</organism>
<comment type="subcellular location">
    <subcellularLocation>
        <location evidence="2">Cytoplasmic vesicle</location>
    </subcellularLocation>
    <subcellularLocation>
        <location evidence="1">Early endosome</location>
    </subcellularLocation>
    <subcellularLocation>
        <location evidence="3">Late endosome</location>
    </subcellularLocation>
</comment>
<proteinExistence type="predicted"/>
<evidence type="ECO:0000256" key="8">
    <source>
        <dbReference type="ARBA" id="ARBA00031270"/>
    </source>
</evidence>
<dbReference type="GO" id="GO:0006886">
    <property type="term" value="P:intracellular protein transport"/>
    <property type="evidence" value="ECO:0007669"/>
    <property type="project" value="TreeGrafter"/>
</dbReference>
<evidence type="ECO:0000313" key="9">
    <source>
        <dbReference type="EMBL" id="GLD71999.1"/>
    </source>
</evidence>
<evidence type="ECO:0000313" key="10">
    <source>
        <dbReference type="Proteomes" id="UP001279410"/>
    </source>
</evidence>
<dbReference type="GO" id="GO:0005769">
    <property type="term" value="C:early endosome"/>
    <property type="evidence" value="ECO:0007669"/>
    <property type="project" value="UniProtKB-SubCell"/>
</dbReference>
<evidence type="ECO:0000256" key="7">
    <source>
        <dbReference type="ARBA" id="ARBA00029984"/>
    </source>
</evidence>
<evidence type="ECO:0000256" key="6">
    <source>
        <dbReference type="ARBA" id="ARBA00023329"/>
    </source>
</evidence>
<dbReference type="PANTHER" id="PTHR13364:SF6">
    <property type="entry name" value="SPERMATOGENESIS-DEFECTIVE PROTEIN 39 HOMOLOG"/>
    <property type="match status" value="1"/>
</dbReference>
<name>A0AAD3RIS2_LATJO</name>
<dbReference type="GO" id="GO:0007034">
    <property type="term" value="P:vacuolar transport"/>
    <property type="evidence" value="ECO:0007669"/>
    <property type="project" value="TreeGrafter"/>
</dbReference>
<evidence type="ECO:0000256" key="2">
    <source>
        <dbReference type="ARBA" id="ARBA00004541"/>
    </source>
</evidence>
<evidence type="ECO:0000256" key="5">
    <source>
        <dbReference type="ARBA" id="ARBA00022753"/>
    </source>
</evidence>
<dbReference type="AlphaFoldDB" id="A0AAD3RIS2"/>
<dbReference type="EMBL" id="BRZM01000826">
    <property type="protein sequence ID" value="GLD71999.1"/>
    <property type="molecule type" value="Genomic_DNA"/>
</dbReference>
<dbReference type="GO" id="GO:0005770">
    <property type="term" value="C:late endosome"/>
    <property type="evidence" value="ECO:0007669"/>
    <property type="project" value="UniProtKB-SubCell"/>
</dbReference>
<keyword evidence="6" id="KW-0968">Cytoplasmic vesicle</keyword>
<sequence length="71" mass="8432">VLQEYVGLVDDAELRISLAQKHKCHDIIINTYRDLKDRQQLLGYRGKVERGSVEERKINELLDNPQIRWKN</sequence>
<reference evidence="9" key="1">
    <citation type="submission" date="2022-08" db="EMBL/GenBank/DDBJ databases">
        <title>Genome sequencing of akame (Lates japonicus).</title>
        <authorList>
            <person name="Hashiguchi Y."/>
            <person name="Takahashi H."/>
        </authorList>
    </citation>
    <scope>NUCLEOTIDE SEQUENCE</scope>
    <source>
        <strain evidence="9">Kochi</strain>
    </source>
</reference>